<dbReference type="InterPro" id="IPR029058">
    <property type="entry name" value="AB_hydrolase_fold"/>
</dbReference>
<keyword evidence="7 11" id="KW-0963">Cytoplasm</keyword>
<sequence length="328" mass="36407">MSEATAGNAPTWAETLYPALEPYAVHRLPVGGGHELYVEESGNPQGIPALFLHGGPGAGCSAAHRRFFDPSRYRIVLFDQRGSGRSVPHASLQQNTTWDLVADIERLRESLGVSRWLVFGGSWGSTLGLAYAQAHPQRVAALVLRGIFLCRPEEIRWFYQSGAHWVFPDHWRAFLAPIPQAERGDLLHAYHRRLTGDDAALRQAAAEAWSIWEGRCSTLLPSAEVREAFGDAHTALSLARIEAHFFVHDAFLEPEQLLRDAGRLRDIPGVIVHGRYDLICPLRSAWELHQAWPQADLQVIPDAGHSAFEPGIARALRAATDRFARELA</sequence>
<keyword evidence="16" id="KW-1185">Reference proteome</keyword>
<evidence type="ECO:0000313" key="15">
    <source>
        <dbReference type="EMBL" id="KAA6183032.1"/>
    </source>
</evidence>
<dbReference type="NCBIfam" id="TIGR01249">
    <property type="entry name" value="pro_imino_pep_1"/>
    <property type="match status" value="1"/>
</dbReference>
<comment type="caution">
    <text evidence="15">The sequence shown here is derived from an EMBL/GenBank/DDBJ whole genome shotgun (WGS) entry which is preliminary data.</text>
</comment>
<reference evidence="15 16" key="1">
    <citation type="submission" date="2019-09" db="EMBL/GenBank/DDBJ databases">
        <title>Whole-genome sequence of the purple sulfur bacterium Thiohalocapsa marina DSM 19078.</title>
        <authorList>
            <person name="Kyndt J.A."/>
            <person name="Meyer T.E."/>
        </authorList>
    </citation>
    <scope>NUCLEOTIDE SEQUENCE [LARGE SCALE GENOMIC DNA]</scope>
    <source>
        <strain evidence="15 16">DSM 19078</strain>
    </source>
</reference>
<dbReference type="InterPro" id="IPR002410">
    <property type="entry name" value="Peptidase_S33"/>
</dbReference>
<feature type="active site" evidence="12">
    <location>
        <position position="277"/>
    </location>
</feature>
<evidence type="ECO:0000256" key="1">
    <source>
        <dbReference type="ARBA" id="ARBA00001585"/>
    </source>
</evidence>
<dbReference type="SUPFAM" id="SSF53474">
    <property type="entry name" value="alpha/beta-Hydrolases"/>
    <property type="match status" value="1"/>
</dbReference>
<comment type="subcellular location">
    <subcellularLocation>
        <location evidence="2 11">Cytoplasm</location>
    </subcellularLocation>
</comment>
<dbReference type="PRINTS" id="PR00111">
    <property type="entry name" value="ABHYDROLASE"/>
</dbReference>
<dbReference type="RefSeq" id="WP_150094516.1">
    <property type="nucleotide sequence ID" value="NZ_VWXX01000037.1"/>
</dbReference>
<keyword evidence="8 11" id="KW-0645">Protease</keyword>
<evidence type="ECO:0000256" key="10">
    <source>
        <dbReference type="ARBA" id="ARBA00029605"/>
    </source>
</evidence>
<evidence type="ECO:0000256" key="3">
    <source>
        <dbReference type="ARBA" id="ARBA00010088"/>
    </source>
</evidence>
<evidence type="ECO:0000313" key="16">
    <source>
        <dbReference type="Proteomes" id="UP000322981"/>
    </source>
</evidence>
<dbReference type="Pfam" id="PF00561">
    <property type="entry name" value="Abhydrolase_1"/>
    <property type="match status" value="1"/>
</dbReference>
<evidence type="ECO:0000256" key="9">
    <source>
        <dbReference type="ARBA" id="ARBA00022801"/>
    </source>
</evidence>
<evidence type="ECO:0000256" key="11">
    <source>
        <dbReference type="PIRNR" id="PIRNR006431"/>
    </source>
</evidence>
<dbReference type="EMBL" id="VWXX01000037">
    <property type="protein sequence ID" value="KAA6183032.1"/>
    <property type="molecule type" value="Genomic_DNA"/>
</dbReference>
<dbReference type="AlphaFoldDB" id="A0A5M8FQ77"/>
<dbReference type="InterPro" id="IPR000073">
    <property type="entry name" value="AB_hydrolase_1"/>
</dbReference>
<dbReference type="Proteomes" id="UP000322981">
    <property type="component" value="Unassembled WGS sequence"/>
</dbReference>
<feature type="active site" description="Proton donor" evidence="12">
    <location>
        <position position="305"/>
    </location>
</feature>
<evidence type="ECO:0000256" key="6">
    <source>
        <dbReference type="ARBA" id="ARBA00022438"/>
    </source>
</evidence>
<evidence type="ECO:0000256" key="2">
    <source>
        <dbReference type="ARBA" id="ARBA00004496"/>
    </source>
</evidence>
<dbReference type="GO" id="GO:0005737">
    <property type="term" value="C:cytoplasm"/>
    <property type="evidence" value="ECO:0007669"/>
    <property type="project" value="UniProtKB-SubCell"/>
</dbReference>
<evidence type="ECO:0000256" key="4">
    <source>
        <dbReference type="ARBA" id="ARBA00012568"/>
    </source>
</evidence>
<keyword evidence="9 11" id="KW-0378">Hydrolase</keyword>
<name>A0A5M8FQ77_9GAMM</name>
<evidence type="ECO:0000256" key="7">
    <source>
        <dbReference type="ARBA" id="ARBA00022490"/>
    </source>
</evidence>
<evidence type="ECO:0000256" key="5">
    <source>
        <dbReference type="ARBA" id="ARBA00021843"/>
    </source>
</evidence>
<keyword evidence="6 11" id="KW-0031">Aminopeptidase</keyword>
<dbReference type="OrthoDB" id="9796770at2"/>
<evidence type="ECO:0000256" key="8">
    <source>
        <dbReference type="ARBA" id="ARBA00022670"/>
    </source>
</evidence>
<evidence type="ECO:0000259" key="14">
    <source>
        <dbReference type="Pfam" id="PF00561"/>
    </source>
</evidence>
<organism evidence="15 16">
    <name type="scientific">Thiohalocapsa marina</name>
    <dbReference type="NCBI Taxonomy" id="424902"/>
    <lineage>
        <taxon>Bacteria</taxon>
        <taxon>Pseudomonadati</taxon>
        <taxon>Pseudomonadota</taxon>
        <taxon>Gammaproteobacteria</taxon>
        <taxon>Chromatiales</taxon>
        <taxon>Chromatiaceae</taxon>
        <taxon>Thiohalocapsa</taxon>
    </lineage>
</organism>
<dbReference type="Gene3D" id="3.40.50.1820">
    <property type="entry name" value="alpha/beta hydrolase"/>
    <property type="match status" value="1"/>
</dbReference>
<protein>
    <recommendedName>
        <fullName evidence="5 11">Proline iminopeptidase</fullName>
        <shortName evidence="11">PIP</shortName>
        <ecNumber evidence="4 11">3.4.11.5</ecNumber>
    </recommendedName>
    <alternativeName>
        <fullName evidence="10 11">Prolyl aminopeptidase</fullName>
    </alternativeName>
</protein>
<dbReference type="EC" id="3.4.11.5" evidence="4 11"/>
<feature type="active site" description="Nucleophile" evidence="12">
    <location>
        <position position="122"/>
    </location>
</feature>
<evidence type="ECO:0000256" key="13">
    <source>
        <dbReference type="RuleBase" id="RU003421"/>
    </source>
</evidence>
<dbReference type="PANTHER" id="PTHR43722">
    <property type="entry name" value="PROLINE IMINOPEPTIDASE"/>
    <property type="match status" value="1"/>
</dbReference>
<dbReference type="PIRSF" id="PIRSF006431">
    <property type="entry name" value="Pept_S33"/>
    <property type="match status" value="1"/>
</dbReference>
<accession>A0A5M8FQ77</accession>
<proteinExistence type="inferred from homology"/>
<dbReference type="PANTHER" id="PTHR43722:SF1">
    <property type="entry name" value="PROLINE IMINOPEPTIDASE"/>
    <property type="match status" value="1"/>
</dbReference>
<dbReference type="PRINTS" id="PR00793">
    <property type="entry name" value="PROAMNOPTASE"/>
</dbReference>
<feature type="domain" description="AB hydrolase-1" evidence="14">
    <location>
        <begin position="50"/>
        <end position="309"/>
    </location>
</feature>
<gene>
    <name evidence="15" type="primary">pip</name>
    <name evidence="15" type="ORF">F2Q65_16535</name>
</gene>
<comment type="similarity">
    <text evidence="3 11 13">Belongs to the peptidase S33 family.</text>
</comment>
<evidence type="ECO:0000256" key="12">
    <source>
        <dbReference type="PIRSR" id="PIRSR006431-1"/>
    </source>
</evidence>
<comment type="catalytic activity">
    <reaction evidence="1 11 13">
        <text>Release of N-terminal proline from a peptide.</text>
        <dbReference type="EC" id="3.4.11.5"/>
    </reaction>
</comment>
<dbReference type="GO" id="GO:0004177">
    <property type="term" value="F:aminopeptidase activity"/>
    <property type="evidence" value="ECO:0007669"/>
    <property type="project" value="UniProtKB-UniRule"/>
</dbReference>
<dbReference type="GO" id="GO:0006508">
    <property type="term" value="P:proteolysis"/>
    <property type="evidence" value="ECO:0007669"/>
    <property type="project" value="UniProtKB-KW"/>
</dbReference>
<dbReference type="InterPro" id="IPR005944">
    <property type="entry name" value="Pro_iminopeptidase"/>
</dbReference>